<evidence type="ECO:0000313" key="3">
    <source>
        <dbReference type="EMBL" id="KKL55530.1"/>
    </source>
</evidence>
<dbReference type="PRINTS" id="PR00679">
    <property type="entry name" value="PROHIBITIN"/>
</dbReference>
<protein>
    <recommendedName>
        <fullName evidence="2">Band 7 domain-containing protein</fullName>
    </recommendedName>
</protein>
<dbReference type="GO" id="GO:0016020">
    <property type="term" value="C:membrane"/>
    <property type="evidence" value="ECO:0007669"/>
    <property type="project" value="InterPro"/>
</dbReference>
<dbReference type="SUPFAM" id="SSF117892">
    <property type="entry name" value="Band 7/SPFH domain"/>
    <property type="match status" value="1"/>
</dbReference>
<dbReference type="PANTHER" id="PTHR23222:SF0">
    <property type="entry name" value="PROHIBITIN 1"/>
    <property type="match status" value="1"/>
</dbReference>
<dbReference type="InterPro" id="IPR036013">
    <property type="entry name" value="Band_7/SPFH_dom_sf"/>
</dbReference>
<comment type="caution">
    <text evidence="3">The sequence shown here is derived from an EMBL/GenBank/DDBJ whole genome shotgun (WGS) entry which is preliminary data.</text>
</comment>
<evidence type="ECO:0000256" key="1">
    <source>
        <dbReference type="SAM" id="Phobius"/>
    </source>
</evidence>
<gene>
    <name evidence="3" type="ORF">LCGC14_2254510</name>
</gene>
<sequence length="261" mass="28755">MGWIISMILAVVVCTILFFVGRAAHSSGKQRRGAEARDYGYSSLGDAKTMETGGTLLTIGAFVLFFLWVGLHTLISSIHQVPAGHAGVIREFGAIVAQTDDGFQFIPPWRSLENADTRVQTWAFTDDPSNIPAGAKLAGEGLGSFSEETQDVFINATLNIEVSPSDIQELYRNVGADYFDKLVPTRVRQLFKNETVKFKAVDIAPNREQIRTAVEENLRVELNKFSIDVVALLIDSIEFNQPFKDAIEAKQVATQNAQEEA</sequence>
<feature type="domain" description="Band 7" evidence="2">
    <location>
        <begin position="76"/>
        <end position="251"/>
    </location>
</feature>
<dbReference type="Gene3D" id="3.30.479.30">
    <property type="entry name" value="Band 7 domain"/>
    <property type="match status" value="1"/>
</dbReference>
<dbReference type="Pfam" id="PF01145">
    <property type="entry name" value="Band_7"/>
    <property type="match status" value="1"/>
</dbReference>
<dbReference type="EMBL" id="LAZR01030809">
    <property type="protein sequence ID" value="KKL55530.1"/>
    <property type="molecule type" value="Genomic_DNA"/>
</dbReference>
<dbReference type="PANTHER" id="PTHR23222">
    <property type="entry name" value="PROHIBITIN"/>
    <property type="match status" value="1"/>
</dbReference>
<dbReference type="InterPro" id="IPR000163">
    <property type="entry name" value="Prohibitin"/>
</dbReference>
<keyword evidence="1" id="KW-0812">Transmembrane</keyword>
<dbReference type="InterPro" id="IPR001107">
    <property type="entry name" value="Band_7"/>
</dbReference>
<dbReference type="CDD" id="cd03401">
    <property type="entry name" value="SPFH_prohibitin"/>
    <property type="match status" value="1"/>
</dbReference>
<organism evidence="3">
    <name type="scientific">marine sediment metagenome</name>
    <dbReference type="NCBI Taxonomy" id="412755"/>
    <lineage>
        <taxon>unclassified sequences</taxon>
        <taxon>metagenomes</taxon>
        <taxon>ecological metagenomes</taxon>
    </lineage>
</organism>
<name>A0A0F9FE20_9ZZZZ</name>
<reference evidence="3" key="1">
    <citation type="journal article" date="2015" name="Nature">
        <title>Complex archaea that bridge the gap between prokaryotes and eukaryotes.</title>
        <authorList>
            <person name="Spang A."/>
            <person name="Saw J.H."/>
            <person name="Jorgensen S.L."/>
            <person name="Zaremba-Niedzwiedzka K."/>
            <person name="Martijn J."/>
            <person name="Lind A.E."/>
            <person name="van Eijk R."/>
            <person name="Schleper C."/>
            <person name="Guy L."/>
            <person name="Ettema T.J."/>
        </authorList>
    </citation>
    <scope>NUCLEOTIDE SEQUENCE</scope>
</reference>
<accession>A0A0F9FE20</accession>
<feature type="non-terminal residue" evidence="3">
    <location>
        <position position="261"/>
    </location>
</feature>
<proteinExistence type="predicted"/>
<dbReference type="SMART" id="SM00244">
    <property type="entry name" value="PHB"/>
    <property type="match status" value="1"/>
</dbReference>
<feature type="transmembrane region" description="Helical" evidence="1">
    <location>
        <begin position="52"/>
        <end position="71"/>
    </location>
</feature>
<evidence type="ECO:0000259" key="2">
    <source>
        <dbReference type="SMART" id="SM00244"/>
    </source>
</evidence>
<dbReference type="AlphaFoldDB" id="A0A0F9FE20"/>
<keyword evidence="1" id="KW-1133">Transmembrane helix</keyword>
<keyword evidence="1" id="KW-0472">Membrane</keyword>